<comment type="caution">
    <text evidence="1">The sequence shown here is derived from an EMBL/GenBank/DDBJ whole genome shotgun (WGS) entry which is preliminary data.</text>
</comment>
<reference evidence="1" key="1">
    <citation type="submission" date="2023-10" db="EMBL/GenBank/DDBJ databases">
        <authorList>
            <person name="Rodriguez Cubillos JULIANA M."/>
            <person name="De Vega J."/>
        </authorList>
    </citation>
    <scope>NUCLEOTIDE SEQUENCE</scope>
</reference>
<gene>
    <name evidence="1" type="ORF">MILVUS5_LOCUS6091</name>
</gene>
<sequence>MTRKKVKLAFIVNDTARKASYNKRKMGFLKKVEELSILCGIDACAIVYGPYEPQPDIWPSPLGVQNVVFKFRSMTELEHNKKKFNQEDYLKQRVSKARDQLMKLKRANMENEMKLFMYKSLQENEIMFQNLSMEELNVLFWLIDQNLKDIGVRILEASQIISAPSPGQLQMAPPPQLAAPTTTRMDDGGHTGMTLNDADIIQRQLDMDLMLNGNLHDANGPNMLP</sequence>
<dbReference type="EMBL" id="CASHSV030000002">
    <property type="protein sequence ID" value="CAJ2635400.1"/>
    <property type="molecule type" value="Genomic_DNA"/>
</dbReference>
<evidence type="ECO:0000313" key="2">
    <source>
        <dbReference type="Proteomes" id="UP001177021"/>
    </source>
</evidence>
<proteinExistence type="predicted"/>
<accession>A0ACB0ITP9</accession>
<organism evidence="1 2">
    <name type="scientific">Trifolium pratense</name>
    <name type="common">Red clover</name>
    <dbReference type="NCBI Taxonomy" id="57577"/>
    <lineage>
        <taxon>Eukaryota</taxon>
        <taxon>Viridiplantae</taxon>
        <taxon>Streptophyta</taxon>
        <taxon>Embryophyta</taxon>
        <taxon>Tracheophyta</taxon>
        <taxon>Spermatophyta</taxon>
        <taxon>Magnoliopsida</taxon>
        <taxon>eudicotyledons</taxon>
        <taxon>Gunneridae</taxon>
        <taxon>Pentapetalae</taxon>
        <taxon>rosids</taxon>
        <taxon>fabids</taxon>
        <taxon>Fabales</taxon>
        <taxon>Fabaceae</taxon>
        <taxon>Papilionoideae</taxon>
        <taxon>50 kb inversion clade</taxon>
        <taxon>NPAAA clade</taxon>
        <taxon>Hologalegina</taxon>
        <taxon>IRL clade</taxon>
        <taxon>Trifolieae</taxon>
        <taxon>Trifolium</taxon>
    </lineage>
</organism>
<name>A0ACB0ITP9_TRIPR</name>
<keyword evidence="2" id="KW-1185">Reference proteome</keyword>
<protein>
    <submittedName>
        <fullName evidence="1">Uncharacterized protein</fullName>
    </submittedName>
</protein>
<dbReference type="Proteomes" id="UP001177021">
    <property type="component" value="Unassembled WGS sequence"/>
</dbReference>
<evidence type="ECO:0000313" key="1">
    <source>
        <dbReference type="EMBL" id="CAJ2635400.1"/>
    </source>
</evidence>